<organism evidence="6">
    <name type="scientific">uncultured Desulfobacterium sp</name>
    <dbReference type="NCBI Taxonomy" id="201089"/>
    <lineage>
        <taxon>Bacteria</taxon>
        <taxon>Pseudomonadati</taxon>
        <taxon>Thermodesulfobacteriota</taxon>
        <taxon>Desulfobacteria</taxon>
        <taxon>Desulfobacterales</taxon>
        <taxon>Desulfobacteriaceae</taxon>
        <taxon>Desulfobacterium</taxon>
        <taxon>environmental samples</taxon>
    </lineage>
</organism>
<dbReference type="GO" id="GO:1990961">
    <property type="term" value="P:xenobiotic detoxification by transmembrane export across the plasma membrane"/>
    <property type="evidence" value="ECO:0007669"/>
    <property type="project" value="InterPro"/>
</dbReference>
<dbReference type="Pfam" id="PF25917">
    <property type="entry name" value="BSH_RND"/>
    <property type="match status" value="1"/>
</dbReference>
<feature type="domain" description="Multidrug resistance protein MdtA-like barrel-sandwich hybrid" evidence="4">
    <location>
        <begin position="53"/>
        <end position="213"/>
    </location>
</feature>
<dbReference type="InterPro" id="IPR050465">
    <property type="entry name" value="UPF0194_transport"/>
</dbReference>
<feature type="coiled-coil region" evidence="3">
    <location>
        <begin position="93"/>
        <end position="155"/>
    </location>
</feature>
<dbReference type="Gene3D" id="2.40.30.170">
    <property type="match status" value="1"/>
</dbReference>
<evidence type="ECO:0000256" key="1">
    <source>
        <dbReference type="ARBA" id="ARBA00004196"/>
    </source>
</evidence>
<dbReference type="InterPro" id="IPR030190">
    <property type="entry name" value="MacA_alpha-hairpin_sf"/>
</dbReference>
<accession>E1YEW8</accession>
<dbReference type="EMBL" id="FR695872">
    <property type="protein sequence ID" value="CBX29112.1"/>
    <property type="molecule type" value="Genomic_DNA"/>
</dbReference>
<dbReference type="Gene3D" id="6.10.140.1990">
    <property type="match status" value="1"/>
</dbReference>
<proteinExistence type="predicted"/>
<feature type="domain" description="YknX-like beta-barrel" evidence="5">
    <location>
        <begin position="229"/>
        <end position="307"/>
    </location>
</feature>
<dbReference type="InterPro" id="IPR058625">
    <property type="entry name" value="MdtA-like_BSH"/>
</dbReference>
<dbReference type="PANTHER" id="PTHR32347">
    <property type="entry name" value="EFFLUX SYSTEM COMPONENT YKNX-RELATED"/>
    <property type="match status" value="1"/>
</dbReference>
<keyword evidence="2 3" id="KW-0175">Coiled coil</keyword>
<protein>
    <submittedName>
        <fullName evidence="6">Uncharacterized protein</fullName>
    </submittedName>
</protein>
<dbReference type="Gene3D" id="2.40.50.100">
    <property type="match status" value="1"/>
</dbReference>
<evidence type="ECO:0000256" key="3">
    <source>
        <dbReference type="SAM" id="Coils"/>
    </source>
</evidence>
<dbReference type="GO" id="GO:0019898">
    <property type="term" value="C:extrinsic component of membrane"/>
    <property type="evidence" value="ECO:0007669"/>
    <property type="project" value="InterPro"/>
</dbReference>
<evidence type="ECO:0000259" key="5">
    <source>
        <dbReference type="Pfam" id="PF25990"/>
    </source>
</evidence>
<dbReference type="PROSITE" id="PS51257">
    <property type="entry name" value="PROKAR_LIPOPROTEIN"/>
    <property type="match status" value="1"/>
</dbReference>
<sequence>MTKSNYYFKSIHFRNTISNILLFIVCCSICSCSGDKSSAMNFSGIMDADITCVSSQAQGIITRLKFDEGMLIKKDGILVNVDTEQLGYQLGQNESLLEELNNQNNALGSQLEKAKFERENIRIKYNRFLNLLKINAAVQQDVDDLKTQYDSATEQIKYIQSSMDAIKSKKKQAESGTKIINKQLKDTIITSPVTGTVLVRYVENGELLTSGSPVCDIADISTLWTKIYVEEKNLPFIKIGQKVRLKIDGIDDKTMEGRVSWISDQSEFTPKTILTEETKASLVFAAKVTVLNDKEILKIGMPVTVTVIVNRES</sequence>
<name>E1YEW8_9BACT</name>
<reference evidence="6" key="1">
    <citation type="journal article" date="2011" name="Environ. Microbiol.">
        <title>Genomic insights into the metabolic potential of the polycyclic aromatic hydrocarbon degrading sulfate-reducing Deltaproteobacterium N47.</title>
        <authorList>
            <person name="Bergmann F."/>
            <person name="Selesi D."/>
            <person name="Weinmaier T."/>
            <person name="Tischler P."/>
            <person name="Rattei T."/>
            <person name="Meckenstock R.U."/>
        </authorList>
    </citation>
    <scope>NUCLEOTIDE SEQUENCE</scope>
</reference>
<dbReference type="GO" id="GO:1990195">
    <property type="term" value="C:macrolide transmembrane transporter complex"/>
    <property type="evidence" value="ECO:0007669"/>
    <property type="project" value="InterPro"/>
</dbReference>
<gene>
    <name evidence="6" type="ORF">N47_J00930</name>
</gene>
<dbReference type="InterPro" id="IPR058636">
    <property type="entry name" value="Beta-barrel_YknX"/>
</dbReference>
<dbReference type="PANTHER" id="PTHR32347:SF23">
    <property type="entry name" value="BLL5650 PROTEIN"/>
    <property type="match status" value="1"/>
</dbReference>
<dbReference type="AlphaFoldDB" id="E1YEW8"/>
<evidence type="ECO:0000259" key="4">
    <source>
        <dbReference type="Pfam" id="PF25917"/>
    </source>
</evidence>
<dbReference type="GO" id="GO:0030313">
    <property type="term" value="C:cell envelope"/>
    <property type="evidence" value="ECO:0007669"/>
    <property type="project" value="UniProtKB-SubCell"/>
</dbReference>
<dbReference type="SUPFAM" id="SSF111369">
    <property type="entry name" value="HlyD-like secretion proteins"/>
    <property type="match status" value="1"/>
</dbReference>
<evidence type="ECO:0000313" key="6">
    <source>
        <dbReference type="EMBL" id="CBX29112.1"/>
    </source>
</evidence>
<evidence type="ECO:0000256" key="2">
    <source>
        <dbReference type="ARBA" id="ARBA00023054"/>
    </source>
</evidence>
<dbReference type="Pfam" id="PF25990">
    <property type="entry name" value="Beta-barrel_YknX"/>
    <property type="match status" value="1"/>
</dbReference>
<comment type="subcellular location">
    <subcellularLocation>
        <location evidence="1">Cell envelope</location>
    </subcellularLocation>
</comment>